<evidence type="ECO:0000256" key="1">
    <source>
        <dbReference type="ARBA" id="ARBA00004255"/>
    </source>
</evidence>
<dbReference type="GO" id="GO:0006891">
    <property type="term" value="P:intra-Golgi vesicle-mediated transport"/>
    <property type="evidence" value="ECO:0007669"/>
    <property type="project" value="TreeGrafter"/>
</dbReference>
<reference evidence="13" key="1">
    <citation type="journal article" date="2021" name="Proc. Natl. Acad. Sci. U.S.A.">
        <title>Three genomes in the algal genus Volvox reveal the fate of a haploid sex-determining region after a transition to homothallism.</title>
        <authorList>
            <person name="Yamamoto K."/>
            <person name="Hamaji T."/>
            <person name="Kawai-Toyooka H."/>
            <person name="Matsuzaki R."/>
            <person name="Takahashi F."/>
            <person name="Nishimura Y."/>
            <person name="Kawachi M."/>
            <person name="Noguchi H."/>
            <person name="Minakuchi Y."/>
            <person name="Umen J.G."/>
            <person name="Toyoda A."/>
            <person name="Nozaki H."/>
        </authorList>
    </citation>
    <scope>NUCLEOTIDE SEQUENCE</scope>
    <source>
        <strain evidence="13">NIES-3780</strain>
    </source>
</reference>
<keyword evidence="9 12" id="KW-0472">Membrane</keyword>
<dbReference type="GO" id="GO:0030126">
    <property type="term" value="C:COPI vesicle coat"/>
    <property type="evidence" value="ECO:0007669"/>
    <property type="project" value="TreeGrafter"/>
</dbReference>
<evidence type="ECO:0000256" key="11">
    <source>
        <dbReference type="ARBA" id="ARBA00025582"/>
    </source>
</evidence>
<dbReference type="AlphaFoldDB" id="A0A8J4F9A1"/>
<dbReference type="EMBL" id="BNCO01000051">
    <property type="protein sequence ID" value="GIL62453.1"/>
    <property type="molecule type" value="Genomic_DNA"/>
</dbReference>
<evidence type="ECO:0000256" key="5">
    <source>
        <dbReference type="ARBA" id="ARBA00022490"/>
    </source>
</evidence>
<dbReference type="Gene3D" id="1.25.40.10">
    <property type="entry name" value="Tetratricopeptide repeat domain"/>
    <property type="match status" value="1"/>
</dbReference>
<evidence type="ECO:0000313" key="13">
    <source>
        <dbReference type="EMBL" id="GIL62453.1"/>
    </source>
</evidence>
<evidence type="ECO:0000256" key="4">
    <source>
        <dbReference type="ARBA" id="ARBA00022448"/>
    </source>
</evidence>
<dbReference type="PANTHER" id="PTHR10805">
    <property type="entry name" value="COATOMER SUBUNIT EPSILON"/>
    <property type="match status" value="1"/>
</dbReference>
<proteinExistence type="inferred from homology"/>
<evidence type="ECO:0000256" key="2">
    <source>
        <dbReference type="ARBA" id="ARBA00004347"/>
    </source>
</evidence>
<keyword evidence="6 12" id="KW-0931">ER-Golgi transport</keyword>
<gene>
    <name evidence="13" type="ORF">Vafri_16680</name>
</gene>
<dbReference type="GO" id="GO:0006890">
    <property type="term" value="P:retrograde vesicle-mediated transport, Golgi to endoplasmic reticulum"/>
    <property type="evidence" value="ECO:0007669"/>
    <property type="project" value="UniProtKB-UniRule"/>
</dbReference>
<evidence type="ECO:0000256" key="10">
    <source>
        <dbReference type="ARBA" id="ARBA00023329"/>
    </source>
</evidence>
<dbReference type="SUPFAM" id="SSF48452">
    <property type="entry name" value="TPR-like"/>
    <property type="match status" value="1"/>
</dbReference>
<evidence type="ECO:0000256" key="3">
    <source>
        <dbReference type="ARBA" id="ARBA00008827"/>
    </source>
</evidence>
<evidence type="ECO:0000256" key="12">
    <source>
        <dbReference type="PIRNR" id="PIRNR016478"/>
    </source>
</evidence>
<evidence type="ECO:0000256" key="7">
    <source>
        <dbReference type="ARBA" id="ARBA00022927"/>
    </source>
</evidence>
<keyword evidence="8 12" id="KW-0333">Golgi apparatus</keyword>
<accession>A0A8J4F9A1</accession>
<protein>
    <recommendedName>
        <fullName evidence="12">Coatomer subunit epsilon</fullName>
    </recommendedName>
</protein>
<dbReference type="PIRSF" id="PIRSF016478">
    <property type="entry name" value="Coatomer_esu"/>
    <property type="match status" value="1"/>
</dbReference>
<name>A0A8J4F9A1_9CHLO</name>
<comment type="caution">
    <text evidence="13">The sequence shown here is derived from an EMBL/GenBank/DDBJ whole genome shotgun (WGS) entry which is preliminary data.</text>
</comment>
<keyword evidence="7 12" id="KW-0653">Protein transport</keyword>
<evidence type="ECO:0000313" key="14">
    <source>
        <dbReference type="Proteomes" id="UP000747399"/>
    </source>
</evidence>
<dbReference type="InterPro" id="IPR006822">
    <property type="entry name" value="Coatomer_esu"/>
</dbReference>
<evidence type="ECO:0000256" key="6">
    <source>
        <dbReference type="ARBA" id="ARBA00022892"/>
    </source>
</evidence>
<dbReference type="PANTHER" id="PTHR10805:SF0">
    <property type="entry name" value="COATOMER SUBUNIT EPSILON"/>
    <property type="match status" value="1"/>
</dbReference>
<dbReference type="InterPro" id="IPR011990">
    <property type="entry name" value="TPR-like_helical_dom_sf"/>
</dbReference>
<evidence type="ECO:0000256" key="8">
    <source>
        <dbReference type="ARBA" id="ARBA00023034"/>
    </source>
</evidence>
<keyword evidence="14" id="KW-1185">Reference proteome</keyword>
<sequence length="287" mass="31708">MADLLFNVRNSFYLGAYNTVINEAADLELSEAEAIERDCFVYRSYIALGSYDLVIGEIRDSAATGLLAVKLLAQYVSGRKSKEDVFATLQDWLSDSACNRNTMVLLVAGMIHAQEGNYPEALKCCHGSTNLEMQALCVQVYLKMDRSDKAEQQVKTMSGIDDDATLTQLATAWVGQALGGTKVQEAAYVYQELGEKYNYTAALYNGRAVCYMKMGRWEDADHDLQEAFTKDAKDPDTLTNLITVGLHLGKNVARYQTQLKMVAPNHPNVKRLEIANEAFARAAASIA</sequence>
<evidence type="ECO:0000256" key="9">
    <source>
        <dbReference type="ARBA" id="ARBA00023136"/>
    </source>
</evidence>
<comment type="similarity">
    <text evidence="3 12">Belongs to the COPE family.</text>
</comment>
<comment type="subcellular location">
    <subcellularLocation>
        <location evidence="2">Cytoplasmic vesicle</location>
        <location evidence="2">COPI-coated vesicle membrane</location>
        <topology evidence="2">Peripheral membrane protein</topology>
        <orientation evidence="2">Cytoplasmic side</orientation>
    </subcellularLocation>
    <subcellularLocation>
        <location evidence="1">Golgi apparatus membrane</location>
        <topology evidence="1">Peripheral membrane protein</topology>
        <orientation evidence="1">Cytoplasmic side</orientation>
    </subcellularLocation>
</comment>
<dbReference type="GO" id="GO:0005198">
    <property type="term" value="F:structural molecule activity"/>
    <property type="evidence" value="ECO:0007669"/>
    <property type="project" value="UniProtKB-UniRule"/>
</dbReference>
<keyword evidence="5 12" id="KW-0963">Cytoplasm</keyword>
<dbReference type="Proteomes" id="UP000747399">
    <property type="component" value="Unassembled WGS sequence"/>
</dbReference>
<dbReference type="GO" id="GO:0006888">
    <property type="term" value="P:endoplasmic reticulum to Golgi vesicle-mediated transport"/>
    <property type="evidence" value="ECO:0007669"/>
    <property type="project" value="TreeGrafter"/>
</dbReference>
<dbReference type="Pfam" id="PF04733">
    <property type="entry name" value="Coatomer_E"/>
    <property type="match status" value="1"/>
</dbReference>
<dbReference type="GO" id="GO:0015031">
    <property type="term" value="P:protein transport"/>
    <property type="evidence" value="ECO:0007669"/>
    <property type="project" value="UniProtKB-UniRule"/>
</dbReference>
<dbReference type="FunFam" id="1.25.40.10:FF:000140">
    <property type="entry name" value="Coatomer subunit epsilon"/>
    <property type="match status" value="1"/>
</dbReference>
<organism evidence="13 14">
    <name type="scientific">Volvox africanus</name>
    <dbReference type="NCBI Taxonomy" id="51714"/>
    <lineage>
        <taxon>Eukaryota</taxon>
        <taxon>Viridiplantae</taxon>
        <taxon>Chlorophyta</taxon>
        <taxon>core chlorophytes</taxon>
        <taxon>Chlorophyceae</taxon>
        <taxon>CS clade</taxon>
        <taxon>Chlamydomonadales</taxon>
        <taxon>Volvocaceae</taxon>
        <taxon>Volvox</taxon>
    </lineage>
</organism>
<dbReference type="GO" id="GO:0000139">
    <property type="term" value="C:Golgi membrane"/>
    <property type="evidence" value="ECO:0007669"/>
    <property type="project" value="UniProtKB-SubCell"/>
</dbReference>
<comment type="function">
    <text evidence="11 12">The coatomer is a cytosolic protein complex that binds to dilysine motifs and reversibly associates with Golgi non-clathrin-coated vesicles, which further mediate biosynthetic protein transport from the ER, via the Golgi up to the trans Golgi network. The coatomer complex is required for budding from Golgi membranes, and is essential for the retrograde Golgi-to-ER transport of dilysine-tagged proteins.</text>
</comment>
<keyword evidence="4 12" id="KW-0813">Transport</keyword>
<keyword evidence="10 12" id="KW-0968">Cytoplasmic vesicle</keyword>
<dbReference type="SMART" id="SM00028">
    <property type="entry name" value="TPR"/>
    <property type="match status" value="2"/>
</dbReference>
<dbReference type="InterPro" id="IPR019734">
    <property type="entry name" value="TPR_rpt"/>
</dbReference>